<gene>
    <name evidence="3" type="ORF">EZV62_027264</name>
</gene>
<organism evidence="3 4">
    <name type="scientific">Acer yangbiense</name>
    <dbReference type="NCBI Taxonomy" id="1000413"/>
    <lineage>
        <taxon>Eukaryota</taxon>
        <taxon>Viridiplantae</taxon>
        <taxon>Streptophyta</taxon>
        <taxon>Embryophyta</taxon>
        <taxon>Tracheophyta</taxon>
        <taxon>Spermatophyta</taxon>
        <taxon>Magnoliopsida</taxon>
        <taxon>eudicotyledons</taxon>
        <taxon>Gunneridae</taxon>
        <taxon>Pentapetalae</taxon>
        <taxon>rosids</taxon>
        <taxon>malvids</taxon>
        <taxon>Sapindales</taxon>
        <taxon>Sapindaceae</taxon>
        <taxon>Hippocastanoideae</taxon>
        <taxon>Acereae</taxon>
        <taxon>Acer</taxon>
    </lineage>
</organism>
<accession>A0A5C7GTT0</accession>
<keyword evidence="4" id="KW-1185">Reference proteome</keyword>
<dbReference type="Proteomes" id="UP000323000">
    <property type="component" value="Chromosome 13"/>
</dbReference>
<comment type="caution">
    <text evidence="3">The sequence shown here is derived from an EMBL/GenBank/DDBJ whole genome shotgun (WGS) entry which is preliminary data.</text>
</comment>
<dbReference type="PANTHER" id="PTHR46481:SF11">
    <property type="entry name" value="ZINC FINGER BED DOMAIN-CONTAINING PROTEIN RICESLEEPER 2-LIKE"/>
    <property type="match status" value="1"/>
</dbReference>
<dbReference type="InterPro" id="IPR012337">
    <property type="entry name" value="RNaseH-like_sf"/>
</dbReference>
<evidence type="ECO:0000256" key="1">
    <source>
        <dbReference type="ARBA" id="ARBA00023125"/>
    </source>
</evidence>
<dbReference type="SUPFAM" id="SSF53098">
    <property type="entry name" value="Ribonuclease H-like"/>
    <property type="match status" value="1"/>
</dbReference>
<dbReference type="PANTHER" id="PTHR46481">
    <property type="entry name" value="ZINC FINGER BED DOMAIN-CONTAINING PROTEIN 4"/>
    <property type="match status" value="1"/>
</dbReference>
<sequence length="379" mass="43076">MSNSDKNVTGSSCLTLTTQHFDNDCSRSELARMIVMHDYPPSMVEHEGFKDFCLVAITSDMWTTTNQKKGYMTITAHFIDESWHLPHRLSRFLYVSCPHTAENLSNPLLNCILDWTIDRKLSTLTLDNCSTNNCMIDLMLDKLVPSSLIMYGQLFHMKCATHILNLIMKNGLDVIDCGVEKIRDSVAFWTATPKRMEKFEEATRQLNLDYGKSYVEISNMASNMISKFDQYWKDVHGVMAMASLLDPRFKLKLLEYFFPLIYGDDRALEEIANVRKLCEDIFKDYQSRVVLQVSNVDTSGISNSNVDFGSETESLDAFFSWNIEASTVNEKSEFDSYLEEKTLPGTHDFDGLCNVVDGVGDMLVDEENDLTEGSDVVDG</sequence>
<evidence type="ECO:0000259" key="2">
    <source>
        <dbReference type="Pfam" id="PF14372"/>
    </source>
</evidence>
<dbReference type="InterPro" id="IPR052035">
    <property type="entry name" value="ZnF_BED_domain_contain"/>
</dbReference>
<evidence type="ECO:0000313" key="3">
    <source>
        <dbReference type="EMBL" id="TXG47970.1"/>
    </source>
</evidence>
<feature type="domain" description="hAT-like transposase RNase-H fold" evidence="2">
    <location>
        <begin position="213"/>
        <end position="285"/>
    </location>
</feature>
<dbReference type="EMBL" id="VAHF01000013">
    <property type="protein sequence ID" value="TXG47970.1"/>
    <property type="molecule type" value="Genomic_DNA"/>
</dbReference>
<dbReference type="AlphaFoldDB" id="A0A5C7GTT0"/>
<proteinExistence type="predicted"/>
<dbReference type="OrthoDB" id="1937726at2759"/>
<dbReference type="Pfam" id="PF14372">
    <property type="entry name" value="hAT-like_RNase-H"/>
    <property type="match status" value="1"/>
</dbReference>
<name>A0A5C7GTT0_9ROSI</name>
<keyword evidence="1" id="KW-0238">DNA-binding</keyword>
<reference evidence="4" key="1">
    <citation type="journal article" date="2019" name="Gigascience">
        <title>De novo genome assembly of the endangered Acer yangbiense, a plant species with extremely small populations endemic to Yunnan Province, China.</title>
        <authorList>
            <person name="Yang J."/>
            <person name="Wariss H.M."/>
            <person name="Tao L."/>
            <person name="Zhang R."/>
            <person name="Yun Q."/>
            <person name="Hollingsworth P."/>
            <person name="Dao Z."/>
            <person name="Luo G."/>
            <person name="Guo H."/>
            <person name="Ma Y."/>
            <person name="Sun W."/>
        </authorList>
    </citation>
    <scope>NUCLEOTIDE SEQUENCE [LARGE SCALE GENOMIC DNA]</scope>
    <source>
        <strain evidence="4">cv. Malutang</strain>
    </source>
</reference>
<protein>
    <recommendedName>
        <fullName evidence="2">hAT-like transposase RNase-H fold domain-containing protein</fullName>
    </recommendedName>
</protein>
<dbReference type="InterPro" id="IPR025525">
    <property type="entry name" value="hAT-like_transposase_RNase-H"/>
</dbReference>
<dbReference type="GO" id="GO:0003677">
    <property type="term" value="F:DNA binding"/>
    <property type="evidence" value="ECO:0007669"/>
    <property type="project" value="UniProtKB-KW"/>
</dbReference>
<evidence type="ECO:0000313" key="4">
    <source>
        <dbReference type="Proteomes" id="UP000323000"/>
    </source>
</evidence>